<evidence type="ECO:0000256" key="1">
    <source>
        <dbReference type="ARBA" id="ARBA00001675"/>
    </source>
</evidence>
<dbReference type="GO" id="GO:0004190">
    <property type="term" value="F:aspartic-type endopeptidase activity"/>
    <property type="evidence" value="ECO:0007669"/>
    <property type="project" value="UniProtKB-KW"/>
</dbReference>
<gene>
    <name evidence="16" type="ORF">CANVERA_P4595</name>
</gene>
<evidence type="ECO:0000256" key="13">
    <source>
        <dbReference type="RuleBase" id="RU000454"/>
    </source>
</evidence>
<evidence type="ECO:0000256" key="9">
    <source>
        <dbReference type="ARBA" id="ARBA00022801"/>
    </source>
</evidence>
<evidence type="ECO:0000259" key="15">
    <source>
        <dbReference type="PROSITE" id="PS51767"/>
    </source>
</evidence>
<comment type="caution">
    <text evidence="16">The sequence shown here is derived from an EMBL/GenBank/DDBJ whole genome shotgun (WGS) entry which is preliminary data.</text>
</comment>
<keyword evidence="7 14" id="KW-0732">Signal</keyword>
<keyword evidence="6 13" id="KW-0645">Protease</keyword>
<evidence type="ECO:0000313" key="16">
    <source>
        <dbReference type="EMBL" id="CAI5760084.1"/>
    </source>
</evidence>
<dbReference type="PRINTS" id="PR00792">
    <property type="entry name" value="PEPSIN"/>
</dbReference>
<evidence type="ECO:0000256" key="3">
    <source>
        <dbReference type="ARBA" id="ARBA00007447"/>
    </source>
</evidence>
<evidence type="ECO:0000256" key="8">
    <source>
        <dbReference type="ARBA" id="ARBA00022750"/>
    </source>
</evidence>
<evidence type="ECO:0000256" key="7">
    <source>
        <dbReference type="ARBA" id="ARBA00022729"/>
    </source>
</evidence>
<comment type="subcellular location">
    <subcellularLocation>
        <location evidence="2">Secreted</location>
    </subcellularLocation>
</comment>
<dbReference type="GO" id="GO:0005576">
    <property type="term" value="C:extracellular region"/>
    <property type="evidence" value="ECO:0007669"/>
    <property type="project" value="UniProtKB-SubCell"/>
</dbReference>
<evidence type="ECO:0000313" key="17">
    <source>
        <dbReference type="Proteomes" id="UP001152885"/>
    </source>
</evidence>
<dbReference type="EC" id="3.4.23.24" evidence="4"/>
<evidence type="ECO:0000256" key="11">
    <source>
        <dbReference type="ARBA" id="ARBA00023157"/>
    </source>
</evidence>
<sequence>MFLPKVLVSLVLALLVQGVSVRKSNGVVQLPFQHSYGDKKNVTKFSDKPYFLVSKDGNKRDYQPTTLINEQSYYAVDLTVGSSPVTVLLDTGSSDLWVVDANAQCQDNANCKSQGTYSLTSNAQDTGESFSIQYEDGSGAQGEYYLDSVQIGSITVSNQQFADATTAGSDFGVLGIAKTAQEAGSQQYNNLPISLVDQGYISKNAYSLYLNSPEASSGLLLFGGVDHDKYEGSLTALPIQGNAYLAVELNSITIGGSTHSANSQVVLDSGTTLAYLPSGLVSAIGSALGGSYSSSIGTYIVDCNLSGSLTYNFSGVSINVPYSDIVIELYYNDGSSSGQCGLGILNGGSGPFILGDNFLRSAYVVYDITDNEISLAQVKYSSSSDITSL</sequence>
<feature type="active site" evidence="12">
    <location>
        <position position="90"/>
    </location>
</feature>
<dbReference type="AlphaFoldDB" id="A0A9W4XF43"/>
<evidence type="ECO:0000256" key="4">
    <source>
        <dbReference type="ARBA" id="ARBA00013207"/>
    </source>
</evidence>
<reference evidence="16" key="1">
    <citation type="submission" date="2022-12" db="EMBL/GenBank/DDBJ databases">
        <authorList>
            <person name="Brejova B."/>
        </authorList>
    </citation>
    <scope>NUCLEOTIDE SEQUENCE</scope>
</reference>
<feature type="active site" evidence="12">
    <location>
        <position position="268"/>
    </location>
</feature>
<dbReference type="InterPro" id="IPR021109">
    <property type="entry name" value="Peptidase_aspartic_dom_sf"/>
</dbReference>
<evidence type="ECO:0000256" key="10">
    <source>
        <dbReference type="ARBA" id="ARBA00023145"/>
    </source>
</evidence>
<dbReference type="EMBL" id="CANTUO010000005">
    <property type="protein sequence ID" value="CAI5760084.1"/>
    <property type="molecule type" value="Genomic_DNA"/>
</dbReference>
<dbReference type="GO" id="GO:0006508">
    <property type="term" value="P:proteolysis"/>
    <property type="evidence" value="ECO:0007669"/>
    <property type="project" value="UniProtKB-KW"/>
</dbReference>
<dbReference type="InterPro" id="IPR033121">
    <property type="entry name" value="PEPTIDASE_A1"/>
</dbReference>
<dbReference type="OrthoDB" id="771136at2759"/>
<feature type="chain" id="PRO_5040735785" description="candidapepsin" evidence="14">
    <location>
        <begin position="19"/>
        <end position="389"/>
    </location>
</feature>
<dbReference type="PANTHER" id="PTHR47966">
    <property type="entry name" value="BETA-SITE APP-CLEAVING ENZYME, ISOFORM A-RELATED"/>
    <property type="match status" value="1"/>
</dbReference>
<dbReference type="InterPro" id="IPR001461">
    <property type="entry name" value="Aspartic_peptidase_A1"/>
</dbReference>
<comment type="similarity">
    <text evidence="3 13">Belongs to the peptidase A1 family.</text>
</comment>
<dbReference type="PROSITE" id="PS51767">
    <property type="entry name" value="PEPTIDASE_A1"/>
    <property type="match status" value="1"/>
</dbReference>
<keyword evidence="9 13" id="KW-0378">Hydrolase</keyword>
<dbReference type="SUPFAM" id="SSF50630">
    <property type="entry name" value="Acid proteases"/>
    <property type="match status" value="1"/>
</dbReference>
<keyword evidence="8 13" id="KW-0064">Aspartyl protease</keyword>
<evidence type="ECO:0000256" key="2">
    <source>
        <dbReference type="ARBA" id="ARBA00004613"/>
    </source>
</evidence>
<organism evidence="16 17">
    <name type="scientific">Candida verbasci</name>
    <dbReference type="NCBI Taxonomy" id="1227364"/>
    <lineage>
        <taxon>Eukaryota</taxon>
        <taxon>Fungi</taxon>
        <taxon>Dikarya</taxon>
        <taxon>Ascomycota</taxon>
        <taxon>Saccharomycotina</taxon>
        <taxon>Pichiomycetes</taxon>
        <taxon>Debaryomycetaceae</taxon>
        <taxon>Candida/Lodderomyces clade</taxon>
        <taxon>Candida</taxon>
    </lineage>
</organism>
<dbReference type="CDD" id="cd05474">
    <property type="entry name" value="SAP_like"/>
    <property type="match status" value="1"/>
</dbReference>
<accession>A0A9W4XF43</accession>
<feature type="domain" description="Peptidase A1" evidence="15">
    <location>
        <begin position="74"/>
        <end position="376"/>
    </location>
</feature>
<keyword evidence="17" id="KW-1185">Reference proteome</keyword>
<dbReference type="Gene3D" id="2.40.70.10">
    <property type="entry name" value="Acid Proteases"/>
    <property type="match status" value="2"/>
</dbReference>
<feature type="signal peptide" evidence="14">
    <location>
        <begin position="1"/>
        <end position="18"/>
    </location>
</feature>
<evidence type="ECO:0000256" key="6">
    <source>
        <dbReference type="ARBA" id="ARBA00022670"/>
    </source>
</evidence>
<dbReference type="FunFam" id="2.40.70.10:FF:000023">
    <property type="entry name" value="Aspartic protease"/>
    <property type="match status" value="1"/>
</dbReference>
<dbReference type="Proteomes" id="UP001152885">
    <property type="component" value="Unassembled WGS sequence"/>
</dbReference>
<evidence type="ECO:0000256" key="5">
    <source>
        <dbReference type="ARBA" id="ARBA00022525"/>
    </source>
</evidence>
<dbReference type="Pfam" id="PF00026">
    <property type="entry name" value="Asp"/>
    <property type="match status" value="1"/>
</dbReference>
<proteinExistence type="inferred from homology"/>
<dbReference type="PROSITE" id="PS00141">
    <property type="entry name" value="ASP_PROTEASE"/>
    <property type="match status" value="1"/>
</dbReference>
<keyword evidence="11" id="KW-1015">Disulfide bond</keyword>
<keyword evidence="10" id="KW-0865">Zymogen</keyword>
<evidence type="ECO:0000256" key="12">
    <source>
        <dbReference type="PIRSR" id="PIRSR601461-1"/>
    </source>
</evidence>
<keyword evidence="5" id="KW-0964">Secreted</keyword>
<dbReference type="PANTHER" id="PTHR47966:SF65">
    <property type="entry name" value="ASPARTIC-TYPE ENDOPEPTIDASE"/>
    <property type="match status" value="1"/>
</dbReference>
<name>A0A9W4XF43_9ASCO</name>
<dbReference type="InterPro" id="IPR001969">
    <property type="entry name" value="Aspartic_peptidase_AS"/>
</dbReference>
<protein>
    <recommendedName>
        <fullName evidence="4">candidapepsin</fullName>
        <ecNumber evidence="4">3.4.23.24</ecNumber>
    </recommendedName>
</protein>
<comment type="catalytic activity">
    <reaction evidence="1">
        <text>Preferential cleavage at the carboxyl of hydrophobic amino acids, but fails to cleave 15-Leu-|-Tyr-16, 16-Tyr-|-Leu-17 and 24-Phe-|-Phe-25 of insulin B chain. Activates trypsinogen, and degrades keratin.</text>
        <dbReference type="EC" id="3.4.23.24"/>
    </reaction>
</comment>
<evidence type="ECO:0000256" key="14">
    <source>
        <dbReference type="SAM" id="SignalP"/>
    </source>
</evidence>
<dbReference type="InterPro" id="IPR033876">
    <property type="entry name" value="SAP-like"/>
</dbReference>